<protein>
    <submittedName>
        <fullName evidence="14">Cytochrome P450</fullName>
    </submittedName>
</protein>
<dbReference type="Gene3D" id="1.10.630.10">
    <property type="entry name" value="Cytochrome P450"/>
    <property type="match status" value="1"/>
</dbReference>
<dbReference type="InterPro" id="IPR017972">
    <property type="entry name" value="Cyt_P450_CS"/>
</dbReference>
<dbReference type="PRINTS" id="PR00463">
    <property type="entry name" value="EP450I"/>
</dbReference>
<dbReference type="GO" id="GO:0020037">
    <property type="term" value="F:heme binding"/>
    <property type="evidence" value="ECO:0007669"/>
    <property type="project" value="InterPro"/>
</dbReference>
<evidence type="ECO:0000256" key="6">
    <source>
        <dbReference type="ARBA" id="ARBA00022723"/>
    </source>
</evidence>
<dbReference type="GO" id="GO:0016020">
    <property type="term" value="C:membrane"/>
    <property type="evidence" value="ECO:0007669"/>
    <property type="project" value="UniProtKB-SubCell"/>
</dbReference>
<evidence type="ECO:0000256" key="1">
    <source>
        <dbReference type="ARBA" id="ARBA00001971"/>
    </source>
</evidence>
<evidence type="ECO:0000256" key="2">
    <source>
        <dbReference type="ARBA" id="ARBA00004167"/>
    </source>
</evidence>
<evidence type="ECO:0000256" key="4">
    <source>
        <dbReference type="ARBA" id="ARBA00022617"/>
    </source>
</evidence>
<evidence type="ECO:0000256" key="11">
    <source>
        <dbReference type="ARBA" id="ARBA00023136"/>
    </source>
</evidence>
<dbReference type="OrthoDB" id="1055148at2759"/>
<evidence type="ECO:0000256" key="9">
    <source>
        <dbReference type="ARBA" id="ARBA00023004"/>
    </source>
</evidence>
<dbReference type="InterPro" id="IPR002401">
    <property type="entry name" value="Cyt_P450_E_grp-I"/>
</dbReference>
<dbReference type="FunFam" id="1.10.630.10:FF:000012">
    <property type="entry name" value="Cytochrome P450 family protein"/>
    <property type="match status" value="1"/>
</dbReference>
<dbReference type="STRING" id="93759.A0A1R3ITV3"/>
<evidence type="ECO:0000313" key="14">
    <source>
        <dbReference type="EMBL" id="OMO86003.1"/>
    </source>
</evidence>
<keyword evidence="15" id="KW-1185">Reference proteome</keyword>
<keyword evidence="4 12" id="KW-0349">Heme</keyword>
<accession>A0A1R3ITV3</accession>
<reference evidence="15" key="1">
    <citation type="submission" date="2013-09" db="EMBL/GenBank/DDBJ databases">
        <title>Corchorus olitorius genome sequencing.</title>
        <authorList>
            <person name="Alam M."/>
            <person name="Haque M.S."/>
            <person name="Islam M.S."/>
            <person name="Emdad E.M."/>
            <person name="Islam M.M."/>
            <person name="Ahmed B."/>
            <person name="Halim A."/>
            <person name="Hossen Q.M.M."/>
            <person name="Hossain M.Z."/>
            <person name="Ahmed R."/>
            <person name="Khan M.M."/>
            <person name="Islam R."/>
            <person name="Rashid M.M."/>
            <person name="Khan S.A."/>
            <person name="Rahman M.S."/>
            <person name="Alam M."/>
            <person name="Yahiya A.S."/>
            <person name="Khan M.S."/>
            <person name="Azam M.S."/>
            <person name="Haque T."/>
            <person name="Lashkar M.Z.H."/>
            <person name="Akhand A.I."/>
            <person name="Morshed G."/>
            <person name="Roy S."/>
            <person name="Uddin K.S."/>
            <person name="Rabeya T."/>
            <person name="Hossain A.S."/>
            <person name="Chowdhury A."/>
            <person name="Snigdha A.R."/>
            <person name="Mortoza M.S."/>
            <person name="Matin S.A."/>
            <person name="Hoque S.M.E."/>
            <person name="Islam M.K."/>
            <person name="Roy D.K."/>
            <person name="Haider R."/>
            <person name="Moosa M.M."/>
            <person name="Elias S.M."/>
            <person name="Hasan A.M."/>
            <person name="Jahan S."/>
            <person name="Shafiuddin M."/>
            <person name="Mahmood N."/>
            <person name="Shommy N.S."/>
        </authorList>
    </citation>
    <scope>NUCLEOTIDE SEQUENCE [LARGE SCALE GENOMIC DNA]</scope>
    <source>
        <strain evidence="15">cv. O-4</strain>
    </source>
</reference>
<keyword evidence="9 12" id="KW-0408">Iron</keyword>
<evidence type="ECO:0000256" key="3">
    <source>
        <dbReference type="ARBA" id="ARBA00010617"/>
    </source>
</evidence>
<dbReference type="PANTHER" id="PTHR24298">
    <property type="entry name" value="FLAVONOID 3'-MONOOXYGENASE-RELATED"/>
    <property type="match status" value="1"/>
</dbReference>
<dbReference type="InterPro" id="IPR051103">
    <property type="entry name" value="Plant_metabolite_P450s"/>
</dbReference>
<name>A0A1R3ITV3_9ROSI</name>
<dbReference type="CDD" id="cd11075">
    <property type="entry name" value="CYP77_89"/>
    <property type="match status" value="1"/>
</dbReference>
<comment type="subcellular location">
    <subcellularLocation>
        <location evidence="2">Membrane</location>
        <topology evidence="2">Single-pass membrane protein</topology>
    </subcellularLocation>
</comment>
<dbReference type="EMBL" id="AWUE01017641">
    <property type="protein sequence ID" value="OMO86003.1"/>
    <property type="molecule type" value="Genomic_DNA"/>
</dbReference>
<dbReference type="Proteomes" id="UP000187203">
    <property type="component" value="Unassembled WGS sequence"/>
</dbReference>
<gene>
    <name evidence="14" type="ORF">COLO4_21338</name>
</gene>
<evidence type="ECO:0000313" key="15">
    <source>
        <dbReference type="Proteomes" id="UP000187203"/>
    </source>
</evidence>
<comment type="cofactor">
    <cofactor evidence="1 12">
        <name>heme</name>
        <dbReference type="ChEBI" id="CHEBI:30413"/>
    </cofactor>
</comment>
<keyword evidence="11" id="KW-0472">Membrane</keyword>
<sequence>MGMLTFFMILLIILFFFVTLLKHLHNHLILTNKNKQELPPGPPKFPFFGNLLWLHKSLSQIKAIVPSLRAKYGAIFTLHVGSKPIIFIASNSLAHQALIVQGAVFADRPPAVPTDKFLTSNQHNIGWAFYGPTWLLLRRNLTSNILQPSRIKSYSCARKWVLDILINRLTSHSFSNDQIDAIEHFQQALFSLLAFMCFGDKLEEKQIQEIKDVQRRLQLSFDKFQILNLFPNLGRIVFYKRWEKLRQLRRDQENAMVPFIRARKDKKESENYSKEPFVPYVDTLLDLQLPKEKRKLKETEIVTLCSEFFTAGTDTTSTALQWVLGYLVKYPKIQEKLFMEIKGVIGDGKKEINEDDLPQIPYTKAVILEALRRNPPTHFLIPHAVTKDVKLNGYSVPKNSIVTFMVAEIGRDPKVWENPMEFRPERFLKGCEEGEEAFDITGIREIKMIPFGVGRRMCPGYGLALLHLEYFVANMVLNFKWAAGNVDQKVDLSEKHEFTTVMKNPLKVHITPRLY</sequence>
<dbReference type="InterPro" id="IPR036396">
    <property type="entry name" value="Cyt_P450_sf"/>
</dbReference>
<proteinExistence type="inferred from homology"/>
<comment type="caution">
    <text evidence="14">The sequence shown here is derived from an EMBL/GenBank/DDBJ whole genome shotgun (WGS) entry which is preliminary data.</text>
</comment>
<evidence type="ECO:0000256" key="13">
    <source>
        <dbReference type="RuleBase" id="RU000461"/>
    </source>
</evidence>
<dbReference type="GO" id="GO:0005506">
    <property type="term" value="F:iron ion binding"/>
    <property type="evidence" value="ECO:0007669"/>
    <property type="project" value="InterPro"/>
</dbReference>
<evidence type="ECO:0000256" key="8">
    <source>
        <dbReference type="ARBA" id="ARBA00023002"/>
    </source>
</evidence>
<evidence type="ECO:0000256" key="5">
    <source>
        <dbReference type="ARBA" id="ARBA00022692"/>
    </source>
</evidence>
<evidence type="ECO:0000256" key="7">
    <source>
        <dbReference type="ARBA" id="ARBA00022989"/>
    </source>
</evidence>
<evidence type="ECO:0000256" key="10">
    <source>
        <dbReference type="ARBA" id="ARBA00023033"/>
    </source>
</evidence>
<keyword evidence="6 12" id="KW-0479">Metal-binding</keyword>
<feature type="binding site" description="axial binding residue" evidence="12">
    <location>
        <position position="458"/>
    </location>
    <ligand>
        <name>heme</name>
        <dbReference type="ChEBI" id="CHEBI:30413"/>
    </ligand>
    <ligandPart>
        <name>Fe</name>
        <dbReference type="ChEBI" id="CHEBI:18248"/>
    </ligandPart>
</feature>
<evidence type="ECO:0000256" key="12">
    <source>
        <dbReference type="PIRSR" id="PIRSR602401-1"/>
    </source>
</evidence>
<dbReference type="PRINTS" id="PR00385">
    <property type="entry name" value="P450"/>
</dbReference>
<organism evidence="14 15">
    <name type="scientific">Corchorus olitorius</name>
    <dbReference type="NCBI Taxonomy" id="93759"/>
    <lineage>
        <taxon>Eukaryota</taxon>
        <taxon>Viridiplantae</taxon>
        <taxon>Streptophyta</taxon>
        <taxon>Embryophyta</taxon>
        <taxon>Tracheophyta</taxon>
        <taxon>Spermatophyta</taxon>
        <taxon>Magnoliopsida</taxon>
        <taxon>eudicotyledons</taxon>
        <taxon>Gunneridae</taxon>
        <taxon>Pentapetalae</taxon>
        <taxon>rosids</taxon>
        <taxon>malvids</taxon>
        <taxon>Malvales</taxon>
        <taxon>Malvaceae</taxon>
        <taxon>Grewioideae</taxon>
        <taxon>Apeibeae</taxon>
        <taxon>Corchorus</taxon>
    </lineage>
</organism>
<dbReference type="Pfam" id="PF00067">
    <property type="entry name" value="p450"/>
    <property type="match status" value="1"/>
</dbReference>
<keyword evidence="10 13" id="KW-0503">Monooxygenase</keyword>
<keyword evidence="7" id="KW-1133">Transmembrane helix</keyword>
<dbReference type="InterPro" id="IPR001128">
    <property type="entry name" value="Cyt_P450"/>
</dbReference>
<dbReference type="PROSITE" id="PS00086">
    <property type="entry name" value="CYTOCHROME_P450"/>
    <property type="match status" value="1"/>
</dbReference>
<keyword evidence="5" id="KW-0812">Transmembrane</keyword>
<dbReference type="PANTHER" id="PTHR24298:SF881">
    <property type="entry name" value="CYTOCHROME P450 89A2-LIKE"/>
    <property type="match status" value="1"/>
</dbReference>
<comment type="similarity">
    <text evidence="3 13">Belongs to the cytochrome P450 family.</text>
</comment>
<dbReference type="GO" id="GO:0016709">
    <property type="term" value="F:oxidoreductase activity, acting on paired donors, with incorporation or reduction of molecular oxygen, NAD(P)H as one donor, and incorporation of one atom of oxygen"/>
    <property type="evidence" value="ECO:0007669"/>
    <property type="project" value="TreeGrafter"/>
</dbReference>
<dbReference type="SUPFAM" id="SSF48264">
    <property type="entry name" value="Cytochrome P450"/>
    <property type="match status" value="1"/>
</dbReference>
<dbReference type="AlphaFoldDB" id="A0A1R3ITV3"/>
<keyword evidence="8 13" id="KW-0560">Oxidoreductase</keyword>